<dbReference type="AlphaFoldDB" id="A0A9Q0LKS2"/>
<feature type="coiled-coil region" evidence="1">
    <location>
        <begin position="183"/>
        <end position="233"/>
    </location>
</feature>
<proteinExistence type="predicted"/>
<accession>A0A9Q0LKS2</accession>
<evidence type="ECO:0000256" key="1">
    <source>
        <dbReference type="SAM" id="Coils"/>
    </source>
</evidence>
<sequence length="336" mass="39719">MALLGQIETELDFEKKQYEKLQEIFTTKNQRLKEIEKILSTKAQRFQNLNRYGKTELDKNIVISLGKRREFQSLFRQKKTLETKNTKTENKLNSFFRKSLHFSDRIRSILPKSNQNPESIKLIGGISKEIEKQKEILENNINQKIMIKNKIKTQQISHYQQIQELNNNIILLRDQLNPKMQKQLELETEIKKLKREFLIEEQENLSKKLDEEINEIQEKNKITSQKIEVTKARIENVNSQIFYIHDSISSLNDDIQQTKKDSKIHLVNSQLLQNEKLSIQNDEQIKLLKSKNSELDLQSLNHPQVKFLISCIPTFIVSLPFIAKGMKIIDFEINWD</sequence>
<dbReference type="EMBL" id="JAPDFW010000070">
    <property type="protein sequence ID" value="KAJ5074194.1"/>
    <property type="molecule type" value="Genomic_DNA"/>
</dbReference>
<evidence type="ECO:0000313" key="3">
    <source>
        <dbReference type="Proteomes" id="UP001149090"/>
    </source>
</evidence>
<organism evidence="2 3">
    <name type="scientific">Anaeramoeba ignava</name>
    <name type="common">Anaerobic marine amoeba</name>
    <dbReference type="NCBI Taxonomy" id="1746090"/>
    <lineage>
        <taxon>Eukaryota</taxon>
        <taxon>Metamonada</taxon>
        <taxon>Anaeramoebidae</taxon>
        <taxon>Anaeramoeba</taxon>
    </lineage>
</organism>
<keyword evidence="1" id="KW-0175">Coiled coil</keyword>
<evidence type="ECO:0000313" key="2">
    <source>
        <dbReference type="EMBL" id="KAJ5074194.1"/>
    </source>
</evidence>
<protein>
    <submittedName>
        <fullName evidence="2">Uncharacterized protein</fullName>
    </submittedName>
</protein>
<gene>
    <name evidence="2" type="ORF">M0811_00823</name>
</gene>
<keyword evidence="3" id="KW-1185">Reference proteome</keyword>
<reference evidence="2" key="1">
    <citation type="submission" date="2022-10" db="EMBL/GenBank/DDBJ databases">
        <title>Novel sulphate-reducing endosymbionts in the free-living metamonad Anaeramoeba.</title>
        <authorList>
            <person name="Jerlstrom-Hultqvist J."/>
            <person name="Cepicka I."/>
            <person name="Gallot-Lavallee L."/>
            <person name="Salas-Leiva D."/>
            <person name="Curtis B.A."/>
            <person name="Zahonova K."/>
            <person name="Pipaliya S."/>
            <person name="Dacks J."/>
            <person name="Roger A.J."/>
        </authorList>
    </citation>
    <scope>NUCLEOTIDE SEQUENCE</scope>
    <source>
        <strain evidence="2">BMAN</strain>
    </source>
</reference>
<dbReference type="Proteomes" id="UP001149090">
    <property type="component" value="Unassembled WGS sequence"/>
</dbReference>
<comment type="caution">
    <text evidence="2">The sequence shown here is derived from an EMBL/GenBank/DDBJ whole genome shotgun (WGS) entry which is preliminary data.</text>
</comment>
<name>A0A9Q0LKS2_ANAIG</name>